<evidence type="ECO:0000313" key="2">
    <source>
        <dbReference type="EMBL" id="KAL3884823.1"/>
    </source>
</evidence>
<protein>
    <submittedName>
        <fullName evidence="2">Uncharacterized protein</fullName>
    </submittedName>
</protein>
<proteinExistence type="predicted"/>
<gene>
    <name evidence="2" type="ORF">ACJMK2_024924</name>
</gene>
<keyword evidence="3" id="KW-1185">Reference proteome</keyword>
<dbReference type="EMBL" id="JBJQND010000002">
    <property type="protein sequence ID" value="KAL3884823.1"/>
    <property type="molecule type" value="Genomic_DNA"/>
</dbReference>
<evidence type="ECO:0000256" key="1">
    <source>
        <dbReference type="SAM" id="MobiDB-lite"/>
    </source>
</evidence>
<reference evidence="2 3" key="1">
    <citation type="submission" date="2024-11" db="EMBL/GenBank/DDBJ databases">
        <title>Chromosome-level genome assembly of the freshwater bivalve Anodonta woodiana.</title>
        <authorList>
            <person name="Chen X."/>
        </authorList>
    </citation>
    <scope>NUCLEOTIDE SEQUENCE [LARGE SCALE GENOMIC DNA]</scope>
    <source>
        <strain evidence="2">MN2024</strain>
        <tissue evidence="2">Gills</tissue>
    </source>
</reference>
<sequence length="568" mass="63884">MIPFATTIYMIFILIGTSNPKDPKPKIFLGGENVFVHIDLLETMWNNVLELTFSDFNVRQLVQNVMILDLQKHQPTNISLFQTYTGRIEKIKIRNGSLSSFLLNVNVMDSGHYLVYEKSVVKGSISILVARKRLHAQDGVSITLPFLCNTAKATSIKIKLMSNEIQFVVVKYDVTQAKCTEFGNPYLDRIDRCALRDSYFTFTLQQVTYLDVGTYVAWDDMGYLTDSILMAIEENSTTSNPACTRIFGNTPFIPNIRSLDTENFFVLIATGMVICFVGRLREKKELNTTMYQPTQRYILQSRANNSRNCIQNVEITHTSEGTRVVVTENKTSYYRSSLSHNESQENASLNSKHLCSLAVESTETTARNNHIDPSLVPISEHSQSEHIRKDDSLNSQFLQSKVLCNNPSKDCVEYDNTVQHSYTVLRPKTAIPMVNRKIKEHATIDDSFAWSIKGNKSLNDVDCTGSRTEIVNRELSYEAPSVSWFDFENSCSSCTSIKYATYVPRPKSSEFQGDSRSPSVSLTTGFYIAGNDLANPSARKTGPERSQSSGAVYGNMASDGGRSVEFRL</sequence>
<name>A0ABD3XHC4_SINWO</name>
<feature type="region of interest" description="Disordered" evidence="1">
    <location>
        <begin position="533"/>
        <end position="568"/>
    </location>
</feature>
<dbReference type="AlphaFoldDB" id="A0ABD3XHC4"/>
<evidence type="ECO:0000313" key="3">
    <source>
        <dbReference type="Proteomes" id="UP001634394"/>
    </source>
</evidence>
<accession>A0ABD3XHC4</accession>
<comment type="caution">
    <text evidence="2">The sequence shown here is derived from an EMBL/GenBank/DDBJ whole genome shotgun (WGS) entry which is preliminary data.</text>
</comment>
<dbReference type="Proteomes" id="UP001634394">
    <property type="component" value="Unassembled WGS sequence"/>
</dbReference>
<organism evidence="2 3">
    <name type="scientific">Sinanodonta woodiana</name>
    <name type="common">Chinese pond mussel</name>
    <name type="synonym">Anodonta woodiana</name>
    <dbReference type="NCBI Taxonomy" id="1069815"/>
    <lineage>
        <taxon>Eukaryota</taxon>
        <taxon>Metazoa</taxon>
        <taxon>Spiralia</taxon>
        <taxon>Lophotrochozoa</taxon>
        <taxon>Mollusca</taxon>
        <taxon>Bivalvia</taxon>
        <taxon>Autobranchia</taxon>
        <taxon>Heteroconchia</taxon>
        <taxon>Palaeoheterodonta</taxon>
        <taxon>Unionida</taxon>
        <taxon>Unionoidea</taxon>
        <taxon>Unionidae</taxon>
        <taxon>Unioninae</taxon>
        <taxon>Sinanodonta</taxon>
    </lineage>
</organism>